<protein>
    <submittedName>
        <fullName evidence="2">Uncharacterized protein</fullName>
    </submittedName>
</protein>
<dbReference type="EMBL" id="OZ034825">
    <property type="protein sequence ID" value="CAL1680863.1"/>
    <property type="molecule type" value="Genomic_DNA"/>
</dbReference>
<evidence type="ECO:0000313" key="2">
    <source>
        <dbReference type="EMBL" id="CAL1680863.1"/>
    </source>
</evidence>
<reference evidence="2" key="1">
    <citation type="submission" date="2024-04" db="EMBL/GenBank/DDBJ databases">
        <authorList>
            <consortium name="Molecular Ecology Group"/>
        </authorList>
    </citation>
    <scope>NUCLEOTIDE SEQUENCE</scope>
</reference>
<proteinExistence type="predicted"/>
<accession>A0AAV2NKZ0</accession>
<sequence length="145" mass="15977">MAKRGPNEAELDALNEQMKSLRKKLKKFTRAAAKEIIEPTAVDTVDEACVDNKENDAADTGDIVDLTEEDSAGESEGKSVFSASGDASDTDKEIRIEEVKKDEVKQDKETEIAPSLSSEMRERLCLRAEPEKSVDVVLHPVLVEE</sequence>
<dbReference type="AlphaFoldDB" id="A0AAV2NKZ0"/>
<organism evidence="2 3">
    <name type="scientific">Lasius platythorax</name>
    <dbReference type="NCBI Taxonomy" id="488582"/>
    <lineage>
        <taxon>Eukaryota</taxon>
        <taxon>Metazoa</taxon>
        <taxon>Ecdysozoa</taxon>
        <taxon>Arthropoda</taxon>
        <taxon>Hexapoda</taxon>
        <taxon>Insecta</taxon>
        <taxon>Pterygota</taxon>
        <taxon>Neoptera</taxon>
        <taxon>Endopterygota</taxon>
        <taxon>Hymenoptera</taxon>
        <taxon>Apocrita</taxon>
        <taxon>Aculeata</taxon>
        <taxon>Formicoidea</taxon>
        <taxon>Formicidae</taxon>
        <taxon>Formicinae</taxon>
        <taxon>Lasius</taxon>
        <taxon>Lasius</taxon>
    </lineage>
</organism>
<evidence type="ECO:0000313" key="3">
    <source>
        <dbReference type="Proteomes" id="UP001497644"/>
    </source>
</evidence>
<dbReference type="Proteomes" id="UP001497644">
    <property type="component" value="Chromosome 2"/>
</dbReference>
<keyword evidence="3" id="KW-1185">Reference proteome</keyword>
<feature type="region of interest" description="Disordered" evidence="1">
    <location>
        <begin position="53"/>
        <end position="94"/>
    </location>
</feature>
<evidence type="ECO:0000256" key="1">
    <source>
        <dbReference type="SAM" id="MobiDB-lite"/>
    </source>
</evidence>
<gene>
    <name evidence="2" type="ORF">LPLAT_LOCUS6813</name>
</gene>
<name>A0AAV2NKZ0_9HYME</name>